<dbReference type="InterPro" id="IPR000073">
    <property type="entry name" value="AB_hydrolase_1"/>
</dbReference>
<dbReference type="Gene3D" id="1.10.1740.110">
    <property type="match status" value="1"/>
</dbReference>
<accession>A0AAJ4RDZ2</accession>
<dbReference type="Gene3D" id="3.40.50.1820">
    <property type="entry name" value="alpha/beta hydrolase"/>
    <property type="match status" value="1"/>
</dbReference>
<evidence type="ECO:0000259" key="4">
    <source>
        <dbReference type="Pfam" id="PF00561"/>
    </source>
</evidence>
<comment type="subcellular location">
    <subcellularLocation>
        <location evidence="2">Cytoplasm</location>
    </subcellularLocation>
</comment>
<comment type="caution">
    <text evidence="2">Lacks conserved residue(s) required for the propagation of feature annotation.</text>
</comment>
<dbReference type="EMBL" id="CP027432">
    <property type="protein sequence ID" value="QCI28429.1"/>
    <property type="molecule type" value="Genomic_DNA"/>
</dbReference>
<feature type="active site" description="Nucleophile" evidence="2 3">
    <location>
        <position position="147"/>
    </location>
</feature>
<dbReference type="RefSeq" id="WP_123351757.1">
    <property type="nucleotide sequence ID" value="NZ_CP027432.2"/>
</dbReference>
<reference evidence="8" key="1">
    <citation type="submission" date="2018-03" db="EMBL/GenBank/DDBJ databases">
        <title>A comparative analysis of the Nautiliaceae.</title>
        <authorList>
            <person name="Grosche A."/>
            <person name="Smedile F."/>
            <person name="Vetriani C."/>
        </authorList>
    </citation>
    <scope>NUCLEOTIDE SEQUENCE [LARGE SCALE GENOMIC DNA]</scope>
    <source>
        <strain evidence="8">TB6</strain>
    </source>
</reference>
<reference evidence="6 7" key="2">
    <citation type="submission" date="2018-11" db="EMBL/GenBank/DDBJ databases">
        <title>Genomic Encyclopedia of Type Strains, Phase IV (KMG-IV): sequencing the most valuable type-strain genomes for metagenomic binning, comparative biology and taxonomic classification.</title>
        <authorList>
            <person name="Goeker M."/>
        </authorList>
    </citation>
    <scope>NUCLEOTIDE SEQUENCE [LARGE SCALE GENOMIC DNA]</scope>
    <source>
        <strain evidence="6 7">DSM 27783</strain>
    </source>
</reference>
<reference evidence="5" key="3">
    <citation type="submission" date="2019-06" db="EMBL/GenBank/DDBJ databases">
        <title>A comparative analysis of the Nautiliaceae.</title>
        <authorList>
            <person name="Grosche A."/>
            <person name="Smedile F."/>
            <person name="Vetriani C."/>
        </authorList>
    </citation>
    <scope>NUCLEOTIDE SEQUENCE</scope>
    <source>
        <strain evidence="5">TB6</strain>
    </source>
</reference>
<dbReference type="PANTHER" id="PTHR32268">
    <property type="entry name" value="HOMOSERINE O-ACETYLTRANSFERASE"/>
    <property type="match status" value="1"/>
</dbReference>
<dbReference type="EMBL" id="RJVK01000001">
    <property type="protein sequence ID" value="ROR40846.1"/>
    <property type="molecule type" value="Genomic_DNA"/>
</dbReference>
<dbReference type="Pfam" id="PF00561">
    <property type="entry name" value="Abhydrolase_1"/>
    <property type="match status" value="1"/>
</dbReference>
<comment type="pathway">
    <text evidence="2">Amino-acid biosynthesis; L-methionine biosynthesis via de novo pathway; O-acetyl-L-homoserine from L-homoserine: step 1/1.</text>
</comment>
<evidence type="ECO:0000256" key="3">
    <source>
        <dbReference type="PIRSR" id="PIRSR000443-1"/>
    </source>
</evidence>
<evidence type="ECO:0000256" key="1">
    <source>
        <dbReference type="ARBA" id="ARBA00022679"/>
    </source>
</evidence>
<name>A0AAJ4RDZ2_9BACT</name>
<dbReference type="EC" id="2.3.1.31" evidence="2"/>
<keyword evidence="2" id="KW-0028">Amino-acid biosynthesis</keyword>
<dbReference type="Proteomes" id="UP000272781">
    <property type="component" value="Unassembled WGS sequence"/>
</dbReference>
<dbReference type="PIRSF" id="PIRSF000443">
    <property type="entry name" value="Homoser_Ac_trans"/>
    <property type="match status" value="1"/>
</dbReference>
<evidence type="ECO:0000313" key="6">
    <source>
        <dbReference type="EMBL" id="ROR40846.1"/>
    </source>
</evidence>
<keyword evidence="2 5" id="KW-0012">Acyltransferase</keyword>
<keyword evidence="8" id="KW-1185">Reference proteome</keyword>
<feature type="domain" description="AB hydrolase-1" evidence="4">
    <location>
        <begin position="41"/>
        <end position="352"/>
    </location>
</feature>
<dbReference type="PANTHER" id="PTHR32268:SF11">
    <property type="entry name" value="HOMOSERINE O-ACETYLTRANSFERASE"/>
    <property type="match status" value="1"/>
</dbReference>
<dbReference type="InterPro" id="IPR029058">
    <property type="entry name" value="AB_hydrolase_fold"/>
</dbReference>
<dbReference type="SUPFAM" id="SSF53474">
    <property type="entry name" value="alpha/beta-Hydrolases"/>
    <property type="match status" value="1"/>
</dbReference>
<comment type="subunit">
    <text evidence="2">Homodimer.</text>
</comment>
<comment type="catalytic activity">
    <reaction evidence="2">
        <text>L-homoserine + acetyl-CoA = O-acetyl-L-homoserine + CoA</text>
        <dbReference type="Rhea" id="RHEA:13701"/>
        <dbReference type="ChEBI" id="CHEBI:57287"/>
        <dbReference type="ChEBI" id="CHEBI:57288"/>
        <dbReference type="ChEBI" id="CHEBI:57476"/>
        <dbReference type="ChEBI" id="CHEBI:57716"/>
        <dbReference type="EC" id="2.3.1.31"/>
    </reaction>
</comment>
<evidence type="ECO:0000313" key="5">
    <source>
        <dbReference type="EMBL" id="QCI28429.1"/>
    </source>
</evidence>
<dbReference type="GO" id="GO:0005737">
    <property type="term" value="C:cytoplasm"/>
    <property type="evidence" value="ECO:0007669"/>
    <property type="project" value="UniProtKB-SubCell"/>
</dbReference>
<dbReference type="GO" id="GO:0009086">
    <property type="term" value="P:methionine biosynthetic process"/>
    <property type="evidence" value="ECO:0007669"/>
    <property type="project" value="UniProtKB-UniRule"/>
</dbReference>
<dbReference type="InterPro" id="IPR008220">
    <property type="entry name" value="HAT_MetX-like"/>
</dbReference>
<proteinExistence type="inferred from homology"/>
<protein>
    <recommendedName>
        <fullName evidence="2">Homoserine O-acetyltransferase</fullName>
        <shortName evidence="2">HAT</shortName>
        <ecNumber evidence="2">2.3.1.31</ecNumber>
    </recommendedName>
    <alternativeName>
        <fullName evidence="2">Homoserine transacetylase</fullName>
        <shortName evidence="2">HTA</shortName>
    </alternativeName>
</protein>
<feature type="binding site" evidence="2">
    <location>
        <position position="347"/>
    </location>
    <ligand>
        <name>substrate</name>
    </ligand>
</feature>
<dbReference type="GO" id="GO:0004414">
    <property type="term" value="F:homoserine O-acetyltransferase activity"/>
    <property type="evidence" value="ECO:0007669"/>
    <property type="project" value="UniProtKB-UniRule"/>
</dbReference>
<feature type="active site" evidence="2 3">
    <location>
        <position position="313"/>
    </location>
</feature>
<keyword evidence="2" id="KW-0963">Cytoplasm</keyword>
<sequence length="372" mass="42070">MKISTHIAKFTKPLYLESGRILEPWQIIYETYGELNEDKSNVILITHALSGSHHAAGFYEGDRKPGWWDALIGDGKAIDTTKYFVIATNVIGSCFGSTGPMSPIYPGSNERYRLKFPVITIKDMVKAQKILLDSLGIKNLLAVVGGSMGGMQALRLAVDYPGFAKYVIPIATTYQTKPYVIAINKAMMEAVRADSEFKNGNYDPDIIKEKGLKGLAAARMIGYLNYISPATFEKKFGREYVKTDGMFELFGRFQVESYLEYNGANFPKWFDPLSYIYLLKAISLFDISRGFNSLDDAFSQIKDNLYLISFSGDTLFFPQEMRDIKKYMDKVGGKCQYYEIDSDYGHDSFLVEVDKFDFLISDILKGELDARF</sequence>
<dbReference type="NCBIfam" id="NF001209">
    <property type="entry name" value="PRK00175.1"/>
    <property type="match status" value="1"/>
</dbReference>
<dbReference type="GO" id="GO:0009092">
    <property type="term" value="P:homoserine metabolic process"/>
    <property type="evidence" value="ECO:0007669"/>
    <property type="project" value="TreeGrafter"/>
</dbReference>
<organism evidence="6 7">
    <name type="scientific">Caminibacter pacificus</name>
    <dbReference type="NCBI Taxonomy" id="1424653"/>
    <lineage>
        <taxon>Bacteria</taxon>
        <taxon>Pseudomonadati</taxon>
        <taxon>Campylobacterota</taxon>
        <taxon>Epsilonproteobacteria</taxon>
        <taxon>Nautiliales</taxon>
        <taxon>Nautiliaceae</taxon>
        <taxon>Caminibacter</taxon>
    </lineage>
</organism>
<feature type="active site" evidence="2 3">
    <location>
        <position position="346"/>
    </location>
</feature>
<evidence type="ECO:0000256" key="2">
    <source>
        <dbReference type="HAMAP-Rule" id="MF_00296"/>
    </source>
</evidence>
<comment type="similarity">
    <text evidence="2">Belongs to the AB hydrolase superfamily. MetX family.</text>
</comment>
<dbReference type="HAMAP" id="MF_00296">
    <property type="entry name" value="MetX_acyltransf"/>
    <property type="match status" value="1"/>
</dbReference>
<feature type="binding site" evidence="2">
    <location>
        <position position="219"/>
    </location>
    <ligand>
        <name>substrate</name>
    </ligand>
</feature>
<evidence type="ECO:0000313" key="8">
    <source>
        <dbReference type="Proteomes" id="UP000298805"/>
    </source>
</evidence>
<keyword evidence="1 2" id="KW-0808">Transferase</keyword>
<gene>
    <name evidence="2" type="primary">metXA</name>
    <name evidence="5" type="ORF">C6V80_05495</name>
    <name evidence="6" type="ORF">EDC58_0327</name>
</gene>
<dbReference type="Proteomes" id="UP000298805">
    <property type="component" value="Chromosome"/>
</dbReference>
<dbReference type="NCBIfam" id="TIGR01392">
    <property type="entry name" value="homoserO_Ac_trn"/>
    <property type="match status" value="1"/>
</dbReference>
<comment type="function">
    <text evidence="2">Transfers an acetyl group from acetyl-CoA to L-homoserine, forming acetyl-L-homoserine.</text>
</comment>
<evidence type="ECO:0000313" key="7">
    <source>
        <dbReference type="Proteomes" id="UP000272781"/>
    </source>
</evidence>
<keyword evidence="2" id="KW-0486">Methionine biosynthesis</keyword>
<dbReference type="AlphaFoldDB" id="A0AAJ4RDZ2"/>